<proteinExistence type="predicted"/>
<dbReference type="EMBL" id="MU277353">
    <property type="protein sequence ID" value="KAI0054741.1"/>
    <property type="molecule type" value="Genomic_DNA"/>
</dbReference>
<reference evidence="1" key="1">
    <citation type="submission" date="2021-03" db="EMBL/GenBank/DDBJ databases">
        <authorList>
            <consortium name="DOE Joint Genome Institute"/>
            <person name="Ahrendt S."/>
            <person name="Looney B.P."/>
            <person name="Miyauchi S."/>
            <person name="Morin E."/>
            <person name="Drula E."/>
            <person name="Courty P.E."/>
            <person name="Chicoki N."/>
            <person name="Fauchery L."/>
            <person name="Kohler A."/>
            <person name="Kuo A."/>
            <person name="Labutti K."/>
            <person name="Pangilinan J."/>
            <person name="Lipzen A."/>
            <person name="Riley R."/>
            <person name="Andreopoulos W."/>
            <person name="He G."/>
            <person name="Johnson J."/>
            <person name="Barry K.W."/>
            <person name="Grigoriev I.V."/>
            <person name="Nagy L."/>
            <person name="Hibbett D."/>
            <person name="Henrissat B."/>
            <person name="Matheny P.B."/>
            <person name="Labbe J."/>
            <person name="Martin F."/>
        </authorList>
    </citation>
    <scope>NUCLEOTIDE SEQUENCE</scope>
    <source>
        <strain evidence="1">HHB10654</strain>
    </source>
</reference>
<keyword evidence="2" id="KW-1185">Reference proteome</keyword>
<evidence type="ECO:0000313" key="1">
    <source>
        <dbReference type="EMBL" id="KAI0054741.1"/>
    </source>
</evidence>
<sequence length="897" mass="100414">WKAYRGEYLRESVRLEGRAENLSRSGCSDCGAEVAQGIRCLECFGRDMVCMPCAVRRHRRLPLHRMEKWNGTHFEAMSLKEMGLRVQLGHLPGRQCKFPEPGSSNFVVIDVNGVHKVALDFCGCSSVEHRVQLLRAAWWPATPLDPQTAATFAVLDLFQRLNLQGKLNVYDFWNTMAIKTDNTGLHPVPDRLPSFTTMAREYSHVRMGKRAGRAHLPGGLEEVGAGELAIRCAACPRPGVNAPFTLDEVAVGDRWLYRPIFCMDANFRLKNRLRAKGARDVSLGGASGYFVDPERYSKYILNAATQDEVQDTCTGFAALSGANTKRSKGLRVTGVGAVTCRHEFWQPNGVGDLQKGERYCNMDFIFFSAFSHSRNKSGVVSYDIACQWSKNMWSRVEGLPADLQVSQDTEFSFAVPKFHLPAHGTPCHGPYSFNFLEGVGRTDGEGVERNWANMNGAASSTKQMGPGARQDALDSHCGHANWRKTVGFGKSLLRRLVPAVAEALRHGRILDDFNKVVEKEKPGSVSQWEAEILDWEKDHKKPCPYDVPKSSLTMASVRLEMAQDAAAKGVSDSVLTTLSYAELFFLAMEIEEVQRGITADHVAKPTDTQAAKLQERRNALAKRVVRFRVQASKVFPLRAALITETAQLNQAETSRPENVALPLPSSTPSPLRERIYPQEALDIEAKIRLAEATEALDRVRHHLRMRTYLNTYKIKNVTGQGACTRAQSLQSQVDAKVNASARRYRNARRVYHLLAGDGEWQDDLRELRDEDVRGLSERVLVAARQRDGGEGQKTLSWLWYSAASSGARGDGSVHAAVRTEWAKSRARARRWSEEVRFVKAEMERVLATFTYMSNMWNAFAQHASSSTSRELLDGLKAYAVQHSKLYCRLSRSFTSMW</sequence>
<evidence type="ECO:0000313" key="2">
    <source>
        <dbReference type="Proteomes" id="UP000814140"/>
    </source>
</evidence>
<feature type="non-terminal residue" evidence="1">
    <location>
        <position position="897"/>
    </location>
</feature>
<dbReference type="Proteomes" id="UP000814140">
    <property type="component" value="Unassembled WGS sequence"/>
</dbReference>
<accession>A0ACB8SGB1</accession>
<gene>
    <name evidence="1" type="ORF">BV25DRAFT_1785935</name>
</gene>
<name>A0ACB8SGB1_9AGAM</name>
<reference evidence="1" key="2">
    <citation type="journal article" date="2022" name="New Phytol.">
        <title>Evolutionary transition to the ectomycorrhizal habit in the genomes of a hyperdiverse lineage of mushroom-forming fungi.</title>
        <authorList>
            <person name="Looney B."/>
            <person name="Miyauchi S."/>
            <person name="Morin E."/>
            <person name="Drula E."/>
            <person name="Courty P.E."/>
            <person name="Kohler A."/>
            <person name="Kuo A."/>
            <person name="LaButti K."/>
            <person name="Pangilinan J."/>
            <person name="Lipzen A."/>
            <person name="Riley R."/>
            <person name="Andreopoulos W."/>
            <person name="He G."/>
            <person name="Johnson J."/>
            <person name="Nolan M."/>
            <person name="Tritt A."/>
            <person name="Barry K.W."/>
            <person name="Grigoriev I.V."/>
            <person name="Nagy L.G."/>
            <person name="Hibbett D."/>
            <person name="Henrissat B."/>
            <person name="Matheny P.B."/>
            <person name="Labbe J."/>
            <person name="Martin F.M."/>
        </authorList>
    </citation>
    <scope>NUCLEOTIDE SEQUENCE</scope>
    <source>
        <strain evidence="1">HHB10654</strain>
    </source>
</reference>
<comment type="caution">
    <text evidence="1">The sequence shown here is derived from an EMBL/GenBank/DDBJ whole genome shotgun (WGS) entry which is preliminary data.</text>
</comment>
<protein>
    <submittedName>
        <fullName evidence="1">Uncharacterized protein</fullName>
    </submittedName>
</protein>
<organism evidence="1 2">
    <name type="scientific">Artomyces pyxidatus</name>
    <dbReference type="NCBI Taxonomy" id="48021"/>
    <lineage>
        <taxon>Eukaryota</taxon>
        <taxon>Fungi</taxon>
        <taxon>Dikarya</taxon>
        <taxon>Basidiomycota</taxon>
        <taxon>Agaricomycotina</taxon>
        <taxon>Agaricomycetes</taxon>
        <taxon>Russulales</taxon>
        <taxon>Auriscalpiaceae</taxon>
        <taxon>Artomyces</taxon>
    </lineage>
</organism>
<feature type="non-terminal residue" evidence="1">
    <location>
        <position position="1"/>
    </location>
</feature>